<keyword evidence="2" id="KW-1185">Reference proteome</keyword>
<evidence type="ECO:0000313" key="1">
    <source>
        <dbReference type="EMBL" id="MDQ0154913.1"/>
    </source>
</evidence>
<dbReference type="Proteomes" id="UP001231362">
    <property type="component" value="Unassembled WGS sequence"/>
</dbReference>
<sequence length="145" mass="16186">MARNGGFSIDLNLAPLVRLLEQSPELAAKGAERAMGDIKDDWVREARDVAPLDTGNLRRQISGEADTKGLESEVIVVGNATARGGGGRFNYGYYIHEGHMADDGKKLRHPGTVEKFLEEPAEQNKDRYLRMIEDEIKYELQRGGW</sequence>
<evidence type="ECO:0008006" key="3">
    <source>
        <dbReference type="Google" id="ProtNLM"/>
    </source>
</evidence>
<dbReference type="EMBL" id="JAUSTU010000004">
    <property type="protein sequence ID" value="MDQ0154913.1"/>
    <property type="molecule type" value="Genomic_DNA"/>
</dbReference>
<proteinExistence type="predicted"/>
<organism evidence="1 2">
    <name type="scientific">Anoxybacillus andreesenii</name>
    <dbReference type="NCBI Taxonomy" id="1325932"/>
    <lineage>
        <taxon>Bacteria</taxon>
        <taxon>Bacillati</taxon>
        <taxon>Bacillota</taxon>
        <taxon>Bacilli</taxon>
        <taxon>Bacillales</taxon>
        <taxon>Anoxybacillaceae</taxon>
        <taxon>Anoxybacillus</taxon>
    </lineage>
</organism>
<dbReference type="RefSeq" id="WP_307149495.1">
    <property type="nucleotide sequence ID" value="NZ_JAUSTU010000004.1"/>
</dbReference>
<gene>
    <name evidence="1" type="ORF">J2S07_001217</name>
</gene>
<comment type="caution">
    <text evidence="1">The sequence shown here is derived from an EMBL/GenBank/DDBJ whole genome shotgun (WGS) entry which is preliminary data.</text>
</comment>
<accession>A0ABT9V1T5</accession>
<reference evidence="1 2" key="1">
    <citation type="submission" date="2023-07" db="EMBL/GenBank/DDBJ databases">
        <title>Genomic Encyclopedia of Type Strains, Phase IV (KMG-IV): sequencing the most valuable type-strain genomes for metagenomic binning, comparative biology and taxonomic classification.</title>
        <authorList>
            <person name="Goeker M."/>
        </authorList>
    </citation>
    <scope>NUCLEOTIDE SEQUENCE [LARGE SCALE GENOMIC DNA]</scope>
    <source>
        <strain evidence="1 2">DSM 23948</strain>
    </source>
</reference>
<name>A0ABT9V1T5_9BACL</name>
<protein>
    <recommendedName>
        <fullName evidence="3">Phage protein, HK97 gp10 family</fullName>
    </recommendedName>
</protein>
<evidence type="ECO:0000313" key="2">
    <source>
        <dbReference type="Proteomes" id="UP001231362"/>
    </source>
</evidence>